<dbReference type="OrthoDB" id="1653798at2"/>
<evidence type="ECO:0000313" key="1">
    <source>
        <dbReference type="EMBL" id="TDY50565.1"/>
    </source>
</evidence>
<dbReference type="InterPro" id="IPR007536">
    <property type="entry name" value="16SrRNA_methylTrfase_J"/>
</dbReference>
<evidence type="ECO:0000313" key="2">
    <source>
        <dbReference type="Proteomes" id="UP000294581"/>
    </source>
</evidence>
<name>A0A4R8LUS8_9BACL</name>
<dbReference type="GO" id="GO:0008990">
    <property type="term" value="F:rRNA (guanine-N2-)-methyltransferase activity"/>
    <property type="evidence" value="ECO:0007669"/>
    <property type="project" value="InterPro"/>
</dbReference>
<dbReference type="Pfam" id="PF04445">
    <property type="entry name" value="SAM_MT"/>
    <property type="match status" value="1"/>
</dbReference>
<dbReference type="PANTHER" id="PTHR36112">
    <property type="entry name" value="RIBOSOMAL RNA SMALL SUBUNIT METHYLTRANSFERASE J"/>
    <property type="match status" value="1"/>
</dbReference>
<organism evidence="1 2">
    <name type="scientific">Alicyclobacillus sacchari</name>
    <dbReference type="NCBI Taxonomy" id="392010"/>
    <lineage>
        <taxon>Bacteria</taxon>
        <taxon>Bacillati</taxon>
        <taxon>Bacillota</taxon>
        <taxon>Bacilli</taxon>
        <taxon>Bacillales</taxon>
        <taxon>Alicyclobacillaceae</taxon>
        <taxon>Alicyclobacillus</taxon>
    </lineage>
</organism>
<dbReference type="AlphaFoldDB" id="A0A4R8LUS8"/>
<dbReference type="RefSeq" id="WP_134158515.1">
    <property type="nucleotide sequence ID" value="NZ_BSUS01000001.1"/>
</dbReference>
<reference evidence="1 2" key="1">
    <citation type="submission" date="2019-03" db="EMBL/GenBank/DDBJ databases">
        <title>Genomic Encyclopedia of Type Strains, Phase IV (KMG-IV): sequencing the most valuable type-strain genomes for metagenomic binning, comparative biology and taxonomic classification.</title>
        <authorList>
            <person name="Goeker M."/>
        </authorList>
    </citation>
    <scope>NUCLEOTIDE SEQUENCE [LARGE SCALE GENOMIC DNA]</scope>
    <source>
        <strain evidence="1 2">DSM 17974</strain>
    </source>
</reference>
<sequence length="268" mass="30170">MAMWEVELLSQTVVTTPRNPVPWQLDRARELAHLFGVPFMQRGDSSLYQLLERFTCVVAVADPARIHMRGSDHPLFFHPSMAAQRLDRIHRRGEPDRLLRVADVRSGDVIVDGTLGLASDAVVFADAVGMTGQVIGIERSALVARLMRAVQRFGCKEYSDAADLLRRIEVLECDHLAWLQEQPDDSVDVLYFDPMFRQPAEDSPSIAPLRQAASPQPLRAGVIAEARRVARRAVVVKERPQSGVFEQFGLTPDRPRSPFAYGVWRKYI</sequence>
<protein>
    <submittedName>
        <fullName evidence="1">Putative SAM-dependent methyltransferase</fullName>
    </submittedName>
</protein>
<dbReference type="InterPro" id="IPR029063">
    <property type="entry name" value="SAM-dependent_MTases_sf"/>
</dbReference>
<dbReference type="Proteomes" id="UP000294581">
    <property type="component" value="Unassembled WGS sequence"/>
</dbReference>
<keyword evidence="1" id="KW-0808">Transferase</keyword>
<keyword evidence="2" id="KW-1185">Reference proteome</keyword>
<dbReference type="Gene3D" id="3.40.50.150">
    <property type="entry name" value="Vaccinia Virus protein VP39"/>
    <property type="match status" value="1"/>
</dbReference>
<proteinExistence type="predicted"/>
<keyword evidence="1" id="KW-0489">Methyltransferase</keyword>
<gene>
    <name evidence="1" type="ORF">C7445_102117</name>
</gene>
<comment type="caution">
    <text evidence="1">The sequence shown here is derived from an EMBL/GenBank/DDBJ whole genome shotgun (WGS) entry which is preliminary data.</text>
</comment>
<accession>A0A4R8LUS8</accession>
<dbReference type="EMBL" id="SORF01000002">
    <property type="protein sequence ID" value="TDY50565.1"/>
    <property type="molecule type" value="Genomic_DNA"/>
</dbReference>
<dbReference type="PANTHER" id="PTHR36112:SF1">
    <property type="entry name" value="RIBOSOMAL RNA SMALL SUBUNIT METHYLTRANSFERASE J"/>
    <property type="match status" value="1"/>
</dbReference>
<dbReference type="SUPFAM" id="SSF53335">
    <property type="entry name" value="S-adenosyl-L-methionine-dependent methyltransferases"/>
    <property type="match status" value="1"/>
</dbReference>